<dbReference type="Proteomes" id="UP000051530">
    <property type="component" value="Unassembled WGS sequence"/>
</dbReference>
<evidence type="ECO:0000313" key="1">
    <source>
        <dbReference type="EMBL" id="KRH92553.1"/>
    </source>
</evidence>
<dbReference type="AlphaFoldDB" id="A0A0R0LST7"/>
<gene>
    <name evidence="1" type="ORF">M153_4611000528</name>
</gene>
<proteinExistence type="predicted"/>
<dbReference type="EMBL" id="LGUB01000838">
    <property type="protein sequence ID" value="KRH92553.1"/>
    <property type="molecule type" value="Genomic_DNA"/>
</dbReference>
<sequence>MEDSRSSEYTSDTSEKSIFFVPHCDDPIVEQGLYAKKFSTIKEKYLNNKDERIIFRGCSEFYIFLKNAYYVLEEHSDYIKFCLNLNLDDSELHRYKMSDFLSLCASKVEEPVTDIQQTFLQDDFSGSFIKTPKSKNRSRVSFNLDRNEIKYYLEEQSNLHHGNYTKLDKKEGQVLKSDAWLHPVQIKQKTPFKTKSTEIHRKQNVVKIPSGPFVTTENLITDLISNNPIELTLTNLNLKNEFHNLQKVRNSFSKTNSDLPTDKQSNFNDLTQNSSEIRKMQDEIIEKFFQDDKLLLKRILDFVE</sequence>
<reference evidence="1 2" key="1">
    <citation type="submission" date="2015-07" db="EMBL/GenBank/DDBJ databases">
        <title>The genome of Pseudoloma neurophilia, a relevant intracellular parasite of the zebrafish.</title>
        <authorList>
            <person name="Ndikumana S."/>
            <person name="Pelin A."/>
            <person name="Sanders J."/>
            <person name="Corradi N."/>
        </authorList>
    </citation>
    <scope>NUCLEOTIDE SEQUENCE [LARGE SCALE GENOMIC DNA]</scope>
    <source>
        <strain evidence="1 2">MK1</strain>
    </source>
</reference>
<comment type="caution">
    <text evidence="1">The sequence shown here is derived from an EMBL/GenBank/DDBJ whole genome shotgun (WGS) entry which is preliminary data.</text>
</comment>
<name>A0A0R0LST7_9MICR</name>
<protein>
    <submittedName>
        <fullName evidence="1">Uncharacterized protein</fullName>
    </submittedName>
</protein>
<dbReference type="VEuPathDB" id="MicrosporidiaDB:M153_4611000528"/>
<keyword evidence="2" id="KW-1185">Reference proteome</keyword>
<accession>A0A0R0LST7</accession>
<organism evidence="1 2">
    <name type="scientific">Pseudoloma neurophilia</name>
    <dbReference type="NCBI Taxonomy" id="146866"/>
    <lineage>
        <taxon>Eukaryota</taxon>
        <taxon>Fungi</taxon>
        <taxon>Fungi incertae sedis</taxon>
        <taxon>Microsporidia</taxon>
        <taxon>Pseudoloma</taxon>
    </lineage>
</organism>
<evidence type="ECO:0000313" key="2">
    <source>
        <dbReference type="Proteomes" id="UP000051530"/>
    </source>
</evidence>